<dbReference type="SUPFAM" id="SSF51695">
    <property type="entry name" value="PLC-like phosphodiesterases"/>
    <property type="match status" value="1"/>
</dbReference>
<accession>A0AAW0N7L8</accession>
<keyword evidence="2" id="KW-1185">Reference proteome</keyword>
<reference evidence="2" key="1">
    <citation type="submission" date="2024-04" db="EMBL/GenBank/DDBJ databases">
        <title>Salinicola lusitanus LLJ914,a marine bacterium isolated from the Okinawa Trough.</title>
        <authorList>
            <person name="Li J."/>
        </authorList>
    </citation>
    <scope>NUCLEOTIDE SEQUENCE [LARGE SCALE GENOMIC DNA]</scope>
</reference>
<dbReference type="EMBL" id="JBBPFD010000016">
    <property type="protein sequence ID" value="KAK7893521.1"/>
    <property type="molecule type" value="Genomic_DNA"/>
</dbReference>
<name>A0AAW0N7L8_9GOBI</name>
<evidence type="ECO:0000313" key="1">
    <source>
        <dbReference type="EMBL" id="KAK7893521.1"/>
    </source>
</evidence>
<proteinExistence type="predicted"/>
<dbReference type="InterPro" id="IPR051057">
    <property type="entry name" value="PI-PLC_domain"/>
</dbReference>
<evidence type="ECO:0008006" key="3">
    <source>
        <dbReference type="Google" id="ProtNLM"/>
    </source>
</evidence>
<dbReference type="PANTHER" id="PTHR13593:SF112">
    <property type="entry name" value="PI-PLC X DOMAIN-CONTAINING PROTEIN 1"/>
    <property type="match status" value="1"/>
</dbReference>
<evidence type="ECO:0000313" key="2">
    <source>
        <dbReference type="Proteomes" id="UP001460270"/>
    </source>
</evidence>
<sequence>MSAKNAMEPDCEPDWMSRLPGPLLRVPLWDLAIPGSHDSMSFCLDLSSPMVRSEPLGLRLLDCFLPCCMRPCVRRWSTTQVLHNLTTRTVRSAKARCLVFAEVCAEQPVRFRDSLLGPEDRQETSRGRHAVFCSRVYTLISVKEALEELCVWMDAHPKEVLILFCSHFEQMTEEDHQDLVQFIITLFGPKLCPPQEQPSLNSCWLQGQQLIVSYDDDQMVDEHPQLWTKIPYWYANSPDPKTVIQYLDNKLSMGRPETFFASGLNLTEDIPFVLQHPQLNLRRLTMKGLPSLLRWTNQQRPGPQRGGVTSCALILLVSVSSAQS</sequence>
<dbReference type="Proteomes" id="UP001460270">
    <property type="component" value="Unassembled WGS sequence"/>
</dbReference>
<organism evidence="1 2">
    <name type="scientific">Mugilogobius chulae</name>
    <name type="common">yellowstripe goby</name>
    <dbReference type="NCBI Taxonomy" id="88201"/>
    <lineage>
        <taxon>Eukaryota</taxon>
        <taxon>Metazoa</taxon>
        <taxon>Chordata</taxon>
        <taxon>Craniata</taxon>
        <taxon>Vertebrata</taxon>
        <taxon>Euteleostomi</taxon>
        <taxon>Actinopterygii</taxon>
        <taxon>Neopterygii</taxon>
        <taxon>Teleostei</taxon>
        <taxon>Neoteleostei</taxon>
        <taxon>Acanthomorphata</taxon>
        <taxon>Gobiaria</taxon>
        <taxon>Gobiiformes</taxon>
        <taxon>Gobioidei</taxon>
        <taxon>Gobiidae</taxon>
        <taxon>Gobionellinae</taxon>
        <taxon>Mugilogobius</taxon>
    </lineage>
</organism>
<dbReference type="GO" id="GO:0008081">
    <property type="term" value="F:phosphoric diester hydrolase activity"/>
    <property type="evidence" value="ECO:0007669"/>
    <property type="project" value="InterPro"/>
</dbReference>
<dbReference type="InterPro" id="IPR017946">
    <property type="entry name" value="PLC-like_Pdiesterase_TIM-brl"/>
</dbReference>
<dbReference type="AlphaFoldDB" id="A0AAW0N7L8"/>
<gene>
    <name evidence="1" type="ORF">WMY93_022673</name>
</gene>
<comment type="caution">
    <text evidence="1">The sequence shown here is derived from an EMBL/GenBank/DDBJ whole genome shotgun (WGS) entry which is preliminary data.</text>
</comment>
<dbReference type="PANTHER" id="PTHR13593">
    <property type="match status" value="1"/>
</dbReference>
<protein>
    <recommendedName>
        <fullName evidence="3">PI-PLC X domain-containing protein 1</fullName>
    </recommendedName>
</protein>
<dbReference type="Gene3D" id="3.20.20.190">
    <property type="entry name" value="Phosphatidylinositol (PI) phosphodiesterase"/>
    <property type="match status" value="1"/>
</dbReference>
<dbReference type="GO" id="GO:0006629">
    <property type="term" value="P:lipid metabolic process"/>
    <property type="evidence" value="ECO:0007669"/>
    <property type="project" value="InterPro"/>
</dbReference>